<dbReference type="InterPro" id="IPR013783">
    <property type="entry name" value="Ig-like_fold"/>
</dbReference>
<dbReference type="InterPro" id="IPR036116">
    <property type="entry name" value="FN3_sf"/>
</dbReference>
<dbReference type="Gene3D" id="2.60.40.10">
    <property type="entry name" value="Immunoglobulins"/>
    <property type="match status" value="5"/>
</dbReference>
<dbReference type="Proteomes" id="UP000245379">
    <property type="component" value="Unassembled WGS sequence"/>
</dbReference>
<evidence type="ECO:0000313" key="1">
    <source>
        <dbReference type="EMBL" id="PWS28686.1"/>
    </source>
</evidence>
<dbReference type="OrthoDB" id="923194at2"/>
<proteinExistence type="predicted"/>
<protein>
    <recommendedName>
        <fullName evidence="3">Fibronectin type III</fullName>
    </recommendedName>
</protein>
<keyword evidence="2" id="KW-1185">Reference proteome</keyword>
<comment type="caution">
    <text evidence="1">The sequence shown here is derived from an EMBL/GenBank/DDBJ whole genome shotgun (WGS) entry which is preliminary data.</text>
</comment>
<dbReference type="RefSeq" id="WP_109924116.1">
    <property type="nucleotide sequence ID" value="NZ_QGNZ01000001.1"/>
</dbReference>
<name>A0A317ETW4_9SPHI</name>
<gene>
    <name evidence="1" type="ORF">DHW03_02230</name>
</gene>
<dbReference type="AlphaFoldDB" id="A0A317ETW4"/>
<accession>A0A317ETW4</accession>
<evidence type="ECO:0008006" key="3">
    <source>
        <dbReference type="Google" id="ProtNLM"/>
    </source>
</evidence>
<dbReference type="EMBL" id="QGNZ01000001">
    <property type="protein sequence ID" value="PWS28686.1"/>
    <property type="molecule type" value="Genomic_DNA"/>
</dbReference>
<organism evidence="1 2">
    <name type="scientific">Pedobacter yonginense</name>
    <dbReference type="NCBI Taxonomy" id="651869"/>
    <lineage>
        <taxon>Bacteria</taxon>
        <taxon>Pseudomonadati</taxon>
        <taxon>Bacteroidota</taxon>
        <taxon>Sphingobacteriia</taxon>
        <taxon>Sphingobacteriales</taxon>
        <taxon>Sphingobacteriaceae</taxon>
        <taxon>Pedobacter</taxon>
    </lineage>
</organism>
<sequence>MNTLSRHKPPRNRTATNLNGHIRSIIIVLLLAMNQQANAQQKPIKIAMLARPLKDSILLRWGPANAQAWHSLNKTGYQLRRFTIVRDGKVLAKPEQSLLSPMPIKPWPMEAWQKKVEADDKYFSIAAQALYGESFEVSQSDENAIGKMMNQAKETESRFSFALFSADQDYEVAKAMGMAYVDHAVKGNEKYLYRIYPAGADKQVRIDTGFVYTGPSDYAPLPKPYDLRINAEKKGVMLSWNQEAQAQIYTTYIVERSDDEGKTFQAITDAGIVNPEQGEDKTRRRAFKLDTVSAINKKLVYRVKGISPFGEIGPASDTLSVTAIHHLETSASISSAEVIGKTVKVTWEMPDQPADIIGFDIEKASNPEKGFKKINAKMLSADTRTFVDPLAVNSNYYRIRAYGKEDKSTLSYPVFAQLIDSIPPEPPIELKGVVDKAGLVKLSWKANTEKDLAGYRVYRGNSIDGEFSQVTRKAVKINAFTDTVELKTLTKSVFYKLVAVDKRYNPSEFSQPLKLKRPDIVPPAPPSLYEVENRAEGIYLAWNNSASDDVVAHEVYRTVQGEENWKPIATFKDTLHVFMDTTVNLKQTYVYKIRAFDDSNLNSDSKPFSAKRLDLGLRPAIVNTKGTADRENLSVQIKWAYNVPNVDAYLIYKAEQGKPLRLWQTLSPSATKQKDRSHQFIDTQLFINTIYIYRIKAVFEDGTESPFSKEILINY</sequence>
<dbReference type="SUPFAM" id="SSF49265">
    <property type="entry name" value="Fibronectin type III"/>
    <property type="match status" value="3"/>
</dbReference>
<evidence type="ECO:0000313" key="2">
    <source>
        <dbReference type="Proteomes" id="UP000245379"/>
    </source>
</evidence>
<reference evidence="1 2" key="1">
    <citation type="submission" date="2018-05" db="EMBL/GenBank/DDBJ databases">
        <title>Pedobacter paludis sp. nov., isolated from wetland soil.</title>
        <authorList>
            <person name="Zhang Y."/>
            <person name="Wang G."/>
        </authorList>
    </citation>
    <scope>NUCLEOTIDE SEQUENCE [LARGE SCALE GENOMIC DNA]</scope>
    <source>
        <strain evidence="1 2">KCTC22721</strain>
    </source>
</reference>